<protein>
    <submittedName>
        <fullName evidence="1">Uncharacterized protein</fullName>
    </submittedName>
</protein>
<dbReference type="AlphaFoldDB" id="A0A2T7NZ56"/>
<accession>A0A2T7NZ56</accession>
<comment type="caution">
    <text evidence="1">The sequence shown here is derived from an EMBL/GenBank/DDBJ whole genome shotgun (WGS) entry which is preliminary data.</text>
</comment>
<proteinExistence type="predicted"/>
<dbReference type="EMBL" id="PZQS01000008">
    <property type="protein sequence ID" value="PVD26458.1"/>
    <property type="molecule type" value="Genomic_DNA"/>
</dbReference>
<evidence type="ECO:0000313" key="2">
    <source>
        <dbReference type="Proteomes" id="UP000245119"/>
    </source>
</evidence>
<organism evidence="1 2">
    <name type="scientific">Pomacea canaliculata</name>
    <name type="common">Golden apple snail</name>
    <dbReference type="NCBI Taxonomy" id="400727"/>
    <lineage>
        <taxon>Eukaryota</taxon>
        <taxon>Metazoa</taxon>
        <taxon>Spiralia</taxon>
        <taxon>Lophotrochozoa</taxon>
        <taxon>Mollusca</taxon>
        <taxon>Gastropoda</taxon>
        <taxon>Caenogastropoda</taxon>
        <taxon>Architaenioglossa</taxon>
        <taxon>Ampullarioidea</taxon>
        <taxon>Ampullariidae</taxon>
        <taxon>Pomacea</taxon>
    </lineage>
</organism>
<reference evidence="1 2" key="1">
    <citation type="submission" date="2018-04" db="EMBL/GenBank/DDBJ databases">
        <title>The genome of golden apple snail Pomacea canaliculata provides insight into stress tolerance and invasive adaptation.</title>
        <authorList>
            <person name="Liu C."/>
            <person name="Liu B."/>
            <person name="Ren Y."/>
            <person name="Zhang Y."/>
            <person name="Wang H."/>
            <person name="Li S."/>
            <person name="Jiang F."/>
            <person name="Yin L."/>
            <person name="Zhang G."/>
            <person name="Qian W."/>
            <person name="Fan W."/>
        </authorList>
    </citation>
    <scope>NUCLEOTIDE SEQUENCE [LARGE SCALE GENOMIC DNA]</scope>
    <source>
        <strain evidence="1">SZHN2017</strain>
        <tissue evidence="1">Muscle</tissue>
    </source>
</reference>
<keyword evidence="2" id="KW-1185">Reference proteome</keyword>
<gene>
    <name evidence="1" type="ORF">C0Q70_14135</name>
</gene>
<name>A0A2T7NZ56_POMCA</name>
<evidence type="ECO:0000313" key="1">
    <source>
        <dbReference type="EMBL" id="PVD26458.1"/>
    </source>
</evidence>
<sequence length="60" mass="6914">MYITAHVRRGVLRTDEADPSQFLQEIMSKTIFLDPTAQIPSLRQVTIFVEIHGKESKQNK</sequence>
<dbReference type="Proteomes" id="UP000245119">
    <property type="component" value="Linkage Group LG8"/>
</dbReference>